<dbReference type="RefSeq" id="WP_137256369.1">
    <property type="nucleotide sequence ID" value="NZ_JBHSPQ010000002.1"/>
</dbReference>
<sequence length="170" mass="18079">MTNDTQIRQPGRLAGSRRRITHAVGRVERWQTILVALIGSCATIAVAVIGVAASAAGGESQSGRDRISVDTVSFSEHGGAWQIEMRGTYKSSRADGYLLAIAILRVSGGRTQWFVSEPIEPDQDGRWVARILLAAHRQSVTVLAFVPSGGCAPGNVCGANPEALRQALEN</sequence>
<proteinExistence type="predicted"/>
<evidence type="ECO:0000313" key="2">
    <source>
        <dbReference type="EMBL" id="TKK78212.1"/>
    </source>
</evidence>
<reference evidence="2 3" key="1">
    <citation type="submission" date="2019-04" db="EMBL/GenBank/DDBJ databases">
        <title>Kribbella sp. NEAU-THZ 27 nov., a novel actinomycete isolated from soil.</title>
        <authorList>
            <person name="Duan L."/>
        </authorList>
    </citation>
    <scope>NUCLEOTIDE SEQUENCE [LARGE SCALE GENOMIC DNA]</scope>
    <source>
        <strain evidence="3">NEAU-THZ27</strain>
    </source>
</reference>
<protein>
    <submittedName>
        <fullName evidence="2">Uncharacterized protein</fullName>
    </submittedName>
</protein>
<feature type="transmembrane region" description="Helical" evidence="1">
    <location>
        <begin position="33"/>
        <end position="56"/>
    </location>
</feature>
<dbReference type="EMBL" id="SZPZ01000003">
    <property type="protein sequence ID" value="TKK78212.1"/>
    <property type="molecule type" value="Genomic_DNA"/>
</dbReference>
<evidence type="ECO:0000256" key="1">
    <source>
        <dbReference type="SAM" id="Phobius"/>
    </source>
</evidence>
<organism evidence="2 3">
    <name type="scientific">Kribbella jiaozuonensis</name>
    <dbReference type="NCBI Taxonomy" id="2575441"/>
    <lineage>
        <taxon>Bacteria</taxon>
        <taxon>Bacillati</taxon>
        <taxon>Actinomycetota</taxon>
        <taxon>Actinomycetes</taxon>
        <taxon>Propionibacteriales</taxon>
        <taxon>Kribbellaceae</taxon>
        <taxon>Kribbella</taxon>
    </lineage>
</organism>
<keyword evidence="1" id="KW-0812">Transmembrane</keyword>
<comment type="caution">
    <text evidence="2">The sequence shown here is derived from an EMBL/GenBank/DDBJ whole genome shotgun (WGS) entry which is preliminary data.</text>
</comment>
<keyword evidence="3" id="KW-1185">Reference proteome</keyword>
<dbReference type="OrthoDB" id="9912965at2"/>
<accession>A0A4U3LR71</accession>
<dbReference type="Proteomes" id="UP000305836">
    <property type="component" value="Unassembled WGS sequence"/>
</dbReference>
<gene>
    <name evidence="2" type="ORF">FDA38_24315</name>
</gene>
<name>A0A4U3LR71_9ACTN</name>
<keyword evidence="1" id="KW-0472">Membrane</keyword>
<keyword evidence="1" id="KW-1133">Transmembrane helix</keyword>
<dbReference type="AlphaFoldDB" id="A0A4U3LR71"/>
<evidence type="ECO:0000313" key="3">
    <source>
        <dbReference type="Proteomes" id="UP000305836"/>
    </source>
</evidence>